<sequence>MKDSTSPGDSTSSDKTAGLINRRNALITIAGAATAVGGLAQLNSQSANAAGRSDTASLDLLDKMATKPTSLAMQPRITYLGGPTYLLEIGLFRIISDPGFDPQGTQRNEGPGHLLTKVMAPPIPVDQIGPIDLALVSHAQHLDNLDNEGRRLLGKVGMTLTTPASAAMNLPGKKVVGLPTWESTKIKNAAGERLKITAMPAVHTSNPDLREIVGEVTGFMLEWQGQQSGAFYISGDTVWIDEINEIAKRYNVSAAILHLGAANVPAVGDNFLTMNSEDGVRAAQTLKLNNVYPAHFEGWRHFTQGAWFIERDFEKAGLTESLHMLRPGEARNVAI</sequence>
<evidence type="ECO:0000259" key="2">
    <source>
        <dbReference type="Pfam" id="PF12706"/>
    </source>
</evidence>
<dbReference type="InterPro" id="IPR036866">
    <property type="entry name" value="RibonucZ/Hydroxyglut_hydro"/>
</dbReference>
<dbReference type="AlphaFoldDB" id="A0A7D9H8I6"/>
<name>A0A7D9H8I6_9GAMM</name>
<dbReference type="Gene3D" id="3.60.15.10">
    <property type="entry name" value="Ribonuclease Z/Hydroxyacylglutathione hydrolase-like"/>
    <property type="match status" value="1"/>
</dbReference>
<dbReference type="InterPro" id="IPR006311">
    <property type="entry name" value="TAT_signal"/>
</dbReference>
<evidence type="ECO:0000256" key="1">
    <source>
        <dbReference type="ARBA" id="ARBA00022801"/>
    </source>
</evidence>
<proteinExistence type="predicted"/>
<gene>
    <name evidence="3" type="ORF">JTBM06_V1_90021</name>
</gene>
<accession>A0A7D9H8I6</accession>
<dbReference type="EMBL" id="LR633967">
    <property type="protein sequence ID" value="VUX55732.1"/>
    <property type="molecule type" value="Genomic_DNA"/>
</dbReference>
<organism evidence="3">
    <name type="scientific">uncultured Woeseiaceae bacterium</name>
    <dbReference type="NCBI Taxonomy" id="1983305"/>
    <lineage>
        <taxon>Bacteria</taxon>
        <taxon>Pseudomonadati</taxon>
        <taxon>Pseudomonadota</taxon>
        <taxon>Gammaproteobacteria</taxon>
        <taxon>Woeseiales</taxon>
        <taxon>Woeseiaceae</taxon>
        <taxon>environmental samples</taxon>
    </lineage>
</organism>
<dbReference type="SUPFAM" id="SSF56281">
    <property type="entry name" value="Metallo-hydrolase/oxidoreductase"/>
    <property type="match status" value="1"/>
</dbReference>
<dbReference type="InterPro" id="IPR001279">
    <property type="entry name" value="Metallo-B-lactamas"/>
</dbReference>
<dbReference type="InterPro" id="IPR050114">
    <property type="entry name" value="UPF0173_UPF0282_UlaG_hydrolase"/>
</dbReference>
<dbReference type="GO" id="GO:0016787">
    <property type="term" value="F:hydrolase activity"/>
    <property type="evidence" value="ECO:0007669"/>
    <property type="project" value="UniProtKB-KW"/>
</dbReference>
<dbReference type="PANTHER" id="PTHR43546:SF9">
    <property type="entry name" value="L-ASCORBATE-6-PHOSPHATE LACTONASE ULAG-RELATED"/>
    <property type="match status" value="1"/>
</dbReference>
<protein>
    <recommendedName>
        <fullName evidence="2">Metallo-beta-lactamase domain-containing protein</fullName>
    </recommendedName>
</protein>
<feature type="domain" description="Metallo-beta-lactamase" evidence="2">
    <location>
        <begin position="93"/>
        <end position="296"/>
    </location>
</feature>
<dbReference type="PROSITE" id="PS51318">
    <property type="entry name" value="TAT"/>
    <property type="match status" value="1"/>
</dbReference>
<dbReference type="PANTHER" id="PTHR43546">
    <property type="entry name" value="UPF0173 METAL-DEPENDENT HYDROLASE MJ1163-RELATED"/>
    <property type="match status" value="1"/>
</dbReference>
<keyword evidence="1" id="KW-0378">Hydrolase</keyword>
<reference evidence="3" key="1">
    <citation type="submission" date="2019-07" db="EMBL/GenBank/DDBJ databases">
        <authorList>
            <person name="Weber M."/>
            <person name="Kostadinov I."/>
            <person name="Kostadinov D I."/>
        </authorList>
    </citation>
    <scope>NUCLEOTIDE SEQUENCE</scope>
    <source>
        <strain evidence="3">Gfbio:sag-sample-m06:053724c1-46a9-4a36-b237-ea2bf867836b</strain>
    </source>
</reference>
<evidence type="ECO:0000313" key="3">
    <source>
        <dbReference type="EMBL" id="VUX55732.1"/>
    </source>
</evidence>
<dbReference type="Pfam" id="PF12706">
    <property type="entry name" value="Lactamase_B_2"/>
    <property type="match status" value="1"/>
</dbReference>